<evidence type="ECO:0000313" key="8">
    <source>
        <dbReference type="Proteomes" id="UP000678237"/>
    </source>
</evidence>
<name>A0A8T4L7B4_9ARCH</name>
<accession>A0A8T4L7B4</accession>
<gene>
    <name evidence="7" type="ORF">J4203_01620</name>
</gene>
<evidence type="ECO:0000256" key="4">
    <source>
        <dbReference type="ARBA" id="ARBA00022768"/>
    </source>
</evidence>
<evidence type="ECO:0000256" key="3">
    <source>
        <dbReference type="ARBA" id="ARBA00017600"/>
    </source>
</evidence>
<dbReference type="SUPFAM" id="SSF54984">
    <property type="entry name" value="eEF-1beta-like"/>
    <property type="match status" value="1"/>
</dbReference>
<dbReference type="PANTHER" id="PTHR39647">
    <property type="entry name" value="ELONGATION FACTOR 1-BETA"/>
    <property type="match status" value="1"/>
</dbReference>
<protein>
    <recommendedName>
        <fullName evidence="3">Elongation factor 1-beta</fullName>
    </recommendedName>
</protein>
<reference evidence="7" key="2">
    <citation type="submission" date="2021-05" db="EMBL/GenBank/DDBJ databases">
        <title>Protein family content uncovers lineage relationships and bacterial pathway maintenance mechanisms in DPANN archaea.</title>
        <authorList>
            <person name="Castelle C.J."/>
            <person name="Meheust R."/>
            <person name="Jaffe A.L."/>
            <person name="Seitz K."/>
            <person name="Gong X."/>
            <person name="Baker B.J."/>
            <person name="Banfield J.F."/>
        </authorList>
    </citation>
    <scope>NUCLEOTIDE SEQUENCE</scope>
    <source>
        <strain evidence="7">RIFCSPLOWO2_01_FULL_58_19</strain>
    </source>
</reference>
<feature type="domain" description="Translation elongation factor EF1B beta/delta subunit guanine nucleotide exchange" evidence="6">
    <location>
        <begin position="4"/>
        <end position="87"/>
    </location>
</feature>
<dbReference type="InterPro" id="IPR036219">
    <property type="entry name" value="eEF-1beta-like_sf"/>
</dbReference>
<reference evidence="7" key="1">
    <citation type="submission" date="2021-03" db="EMBL/GenBank/DDBJ databases">
        <authorList>
            <person name="Jaffe A."/>
        </authorList>
    </citation>
    <scope>NUCLEOTIDE SEQUENCE</scope>
    <source>
        <strain evidence="7">RIFCSPLOWO2_01_FULL_58_19</strain>
    </source>
</reference>
<dbReference type="PANTHER" id="PTHR39647:SF1">
    <property type="entry name" value="ELONGATION FACTOR 1-BETA"/>
    <property type="match status" value="1"/>
</dbReference>
<organism evidence="7 8">
    <name type="scientific">Candidatus Iainarchaeum sp</name>
    <dbReference type="NCBI Taxonomy" id="3101447"/>
    <lineage>
        <taxon>Archaea</taxon>
        <taxon>Candidatus Iainarchaeota</taxon>
        <taxon>Candidatus Iainarchaeia</taxon>
        <taxon>Candidatus Iainarchaeales</taxon>
        <taxon>Candidatus Iainarchaeaceae</taxon>
        <taxon>Candidatus Iainarchaeum</taxon>
    </lineage>
</organism>
<dbReference type="InterPro" id="IPR014038">
    <property type="entry name" value="EF1B_bsu/dsu_GNE"/>
</dbReference>
<dbReference type="SMART" id="SM00888">
    <property type="entry name" value="EF1_GNE"/>
    <property type="match status" value="1"/>
</dbReference>
<dbReference type="GO" id="GO:0003746">
    <property type="term" value="F:translation elongation factor activity"/>
    <property type="evidence" value="ECO:0007669"/>
    <property type="project" value="UniProtKB-KW"/>
</dbReference>
<dbReference type="AlphaFoldDB" id="A0A8T4L7B4"/>
<comment type="similarity">
    <text evidence="2">Belongs to the EF-1-beta/EF-1-delta family.</text>
</comment>
<dbReference type="EMBL" id="JAGVWE010000002">
    <property type="protein sequence ID" value="MBS3062547.1"/>
    <property type="molecule type" value="Genomic_DNA"/>
</dbReference>
<evidence type="ECO:0000313" key="7">
    <source>
        <dbReference type="EMBL" id="MBS3062547.1"/>
    </source>
</evidence>
<dbReference type="InterPro" id="IPR014717">
    <property type="entry name" value="Transl_elong_EF1B/ribsomal_bS6"/>
</dbReference>
<keyword evidence="5" id="KW-0648">Protein biosynthesis</keyword>
<evidence type="ECO:0000256" key="5">
    <source>
        <dbReference type="ARBA" id="ARBA00022917"/>
    </source>
</evidence>
<evidence type="ECO:0000256" key="2">
    <source>
        <dbReference type="ARBA" id="ARBA00007411"/>
    </source>
</evidence>
<comment type="function">
    <text evidence="1">Promotes the exchange of GDP for GTP in EF-1-alpha/GDP, thus allowing the regeneration of EF-1-alpha/GTP that could then be used to form the ternary complex EF-1-alpha/GTP/AAtRNA.</text>
</comment>
<sequence length="87" mass="9173">MGSKILVVFKVFPEGPDEVASVKEGVKGVKAGEFKDLKAEPLAFGLEVIKVAYVIPDKTDGAMEALETAVKGVKGVNQVEVEAVTLL</sequence>
<dbReference type="InterPro" id="IPR004542">
    <property type="entry name" value="Transl_elong_EF1B_B_arc"/>
</dbReference>
<evidence type="ECO:0000256" key="1">
    <source>
        <dbReference type="ARBA" id="ARBA00003815"/>
    </source>
</evidence>
<dbReference type="Proteomes" id="UP000678237">
    <property type="component" value="Unassembled WGS sequence"/>
</dbReference>
<comment type="caution">
    <text evidence="7">The sequence shown here is derived from an EMBL/GenBank/DDBJ whole genome shotgun (WGS) entry which is preliminary data.</text>
</comment>
<dbReference type="Pfam" id="PF00736">
    <property type="entry name" value="EF1_GNE"/>
    <property type="match status" value="1"/>
</dbReference>
<dbReference type="Gene3D" id="3.30.70.60">
    <property type="match status" value="1"/>
</dbReference>
<evidence type="ECO:0000259" key="6">
    <source>
        <dbReference type="SMART" id="SM00888"/>
    </source>
</evidence>
<proteinExistence type="inferred from homology"/>
<keyword evidence="4 7" id="KW-0251">Elongation factor</keyword>